<evidence type="ECO:0000313" key="3">
    <source>
        <dbReference type="EMBL" id="MBC8569742.1"/>
    </source>
</evidence>
<dbReference type="PANTHER" id="PTHR30050">
    <property type="entry name" value="CHROMOSOMAL REPLICATION INITIATOR PROTEIN DNAA"/>
    <property type="match status" value="1"/>
</dbReference>
<keyword evidence="1" id="KW-0175">Coiled coil</keyword>
<dbReference type="Gene3D" id="3.40.50.300">
    <property type="entry name" value="P-loop containing nucleotide triphosphate hydrolases"/>
    <property type="match status" value="1"/>
</dbReference>
<dbReference type="NCBIfam" id="NF005304">
    <property type="entry name" value="PRK06835.1"/>
    <property type="match status" value="1"/>
</dbReference>
<comment type="caution">
    <text evidence="3">The sequence shown here is derived from an EMBL/GenBank/DDBJ whole genome shotgun (WGS) entry which is preliminary data.</text>
</comment>
<feature type="coiled-coil region" evidence="1">
    <location>
        <begin position="5"/>
        <end position="32"/>
    </location>
</feature>
<dbReference type="InterPro" id="IPR002611">
    <property type="entry name" value="IstB_ATP-bd"/>
</dbReference>
<feature type="domain" description="AAA+ ATPase" evidence="2">
    <location>
        <begin position="184"/>
        <end position="315"/>
    </location>
</feature>
<gene>
    <name evidence="3" type="ORF">H8709_02745</name>
</gene>
<keyword evidence="3" id="KW-0547">Nucleotide-binding</keyword>
<dbReference type="GO" id="GO:0006260">
    <property type="term" value="P:DNA replication"/>
    <property type="evidence" value="ECO:0007669"/>
    <property type="project" value="TreeGrafter"/>
</dbReference>
<accession>A0A926EDG6</accession>
<dbReference type="AlphaFoldDB" id="A0A926EDG6"/>
<dbReference type="RefSeq" id="WP_262396836.1">
    <property type="nucleotide sequence ID" value="NZ_JACRTC010000001.1"/>
</dbReference>
<dbReference type="InterPro" id="IPR003593">
    <property type="entry name" value="AAA+_ATPase"/>
</dbReference>
<dbReference type="SMART" id="SM00382">
    <property type="entry name" value="AAA"/>
    <property type="match status" value="1"/>
</dbReference>
<dbReference type="GO" id="GO:0005524">
    <property type="term" value="F:ATP binding"/>
    <property type="evidence" value="ECO:0007669"/>
    <property type="project" value="UniProtKB-KW"/>
</dbReference>
<reference evidence="3" key="1">
    <citation type="submission" date="2020-08" db="EMBL/GenBank/DDBJ databases">
        <title>Genome public.</title>
        <authorList>
            <person name="Liu C."/>
            <person name="Sun Q."/>
        </authorList>
    </citation>
    <scope>NUCLEOTIDE SEQUENCE</scope>
    <source>
        <strain evidence="3">NSJ-54</strain>
    </source>
</reference>
<protein>
    <submittedName>
        <fullName evidence="3">ATP-binding protein</fullName>
    </submittedName>
</protein>
<evidence type="ECO:0000256" key="1">
    <source>
        <dbReference type="SAM" id="Coils"/>
    </source>
</evidence>
<dbReference type="PANTHER" id="PTHR30050:SF4">
    <property type="entry name" value="ATP-BINDING PROTEIN RV3427C IN INSERTION SEQUENCE-RELATED"/>
    <property type="match status" value="1"/>
</dbReference>
<dbReference type="SUPFAM" id="SSF52540">
    <property type="entry name" value="P-loop containing nucleoside triphosphate hydrolases"/>
    <property type="match status" value="1"/>
</dbReference>
<evidence type="ECO:0000313" key="4">
    <source>
        <dbReference type="Proteomes" id="UP000660861"/>
    </source>
</evidence>
<sequence length="328" mass="37378">MGYPKEIHKKAFDELEARRRRANETAQRHRQEVLQKAPEVAVIDRQLSATALSVARAVLDENEHIEELIKGLRLKNLDLQKRRAALLTQAGFPADYTDIHYTCSRCQDRGYVGSRMCECLHSLQRQLAHAALCEQSAMTGCKFSTFQLQFYPDEIDSRLRVNLRRHMEEVLVYCQNYASGFSLSSPSVLMQGKTGLGKTHLSLAIASDVLEKGFGVIYMSAQNLLSKIERERFSREQNGDFDTFSMICDADLLILDDLGAEFSTQFTVSAIYNIINSRILSGKPTIINTNLTLSELKDRYTERVISRLMGTYDVLSFYGIDIRQLKRR</sequence>
<proteinExistence type="predicted"/>
<name>A0A926EDG6_9FIRM</name>
<organism evidence="3 4">
    <name type="scientific">Zongyangia hominis</name>
    <dbReference type="NCBI Taxonomy" id="2763677"/>
    <lineage>
        <taxon>Bacteria</taxon>
        <taxon>Bacillati</taxon>
        <taxon>Bacillota</taxon>
        <taxon>Clostridia</taxon>
        <taxon>Eubacteriales</taxon>
        <taxon>Oscillospiraceae</taxon>
        <taxon>Zongyangia</taxon>
    </lineage>
</organism>
<dbReference type="EMBL" id="JACRTC010000001">
    <property type="protein sequence ID" value="MBC8569742.1"/>
    <property type="molecule type" value="Genomic_DNA"/>
</dbReference>
<dbReference type="InterPro" id="IPR027417">
    <property type="entry name" value="P-loop_NTPase"/>
</dbReference>
<keyword evidence="4" id="KW-1185">Reference proteome</keyword>
<keyword evidence="3" id="KW-0067">ATP-binding</keyword>
<dbReference type="Pfam" id="PF01695">
    <property type="entry name" value="IstB_IS21"/>
    <property type="match status" value="1"/>
</dbReference>
<evidence type="ECO:0000259" key="2">
    <source>
        <dbReference type="SMART" id="SM00382"/>
    </source>
</evidence>
<dbReference type="Proteomes" id="UP000660861">
    <property type="component" value="Unassembled WGS sequence"/>
</dbReference>